<feature type="transmembrane region" description="Helical" evidence="5">
    <location>
        <begin position="97"/>
        <end position="117"/>
    </location>
</feature>
<dbReference type="Gene3D" id="1.20.1250.20">
    <property type="entry name" value="MFS general substrate transporter like domains"/>
    <property type="match status" value="1"/>
</dbReference>
<dbReference type="InterPro" id="IPR011701">
    <property type="entry name" value="MFS"/>
</dbReference>
<evidence type="ECO:0000313" key="7">
    <source>
        <dbReference type="EMBL" id="PNU04379.1"/>
    </source>
</evidence>
<dbReference type="PANTHER" id="PTHR23508">
    <property type="entry name" value="CARBOXYLIC ACID TRANSPORTER PROTEIN HOMOLOG"/>
    <property type="match status" value="1"/>
</dbReference>
<gene>
    <name evidence="7" type="ORF">A8V01_20560</name>
</gene>
<feature type="transmembrane region" description="Helical" evidence="5">
    <location>
        <begin position="156"/>
        <end position="178"/>
    </location>
</feature>
<keyword evidence="3 5" id="KW-1133">Transmembrane helix</keyword>
<evidence type="ECO:0000256" key="2">
    <source>
        <dbReference type="ARBA" id="ARBA00022692"/>
    </source>
</evidence>
<dbReference type="AlphaFoldDB" id="A0A2K2FZZ9"/>
<organism evidence="7 8">
    <name type="scientific">Novosphingobium guangzhouense</name>
    <dbReference type="NCBI Taxonomy" id="1850347"/>
    <lineage>
        <taxon>Bacteria</taxon>
        <taxon>Pseudomonadati</taxon>
        <taxon>Pseudomonadota</taxon>
        <taxon>Alphaproteobacteria</taxon>
        <taxon>Sphingomonadales</taxon>
        <taxon>Sphingomonadaceae</taxon>
        <taxon>Novosphingobium</taxon>
    </lineage>
</organism>
<accession>A0A2K2FZZ9</accession>
<feature type="domain" description="Major facilitator superfamily (MFS) profile" evidence="6">
    <location>
        <begin position="32"/>
        <end position="443"/>
    </location>
</feature>
<comment type="caution">
    <text evidence="7">The sequence shown here is derived from an EMBL/GenBank/DDBJ whole genome shotgun (WGS) entry which is preliminary data.</text>
</comment>
<feature type="transmembrane region" description="Helical" evidence="5">
    <location>
        <begin position="333"/>
        <end position="350"/>
    </location>
</feature>
<dbReference type="PANTHER" id="PTHR23508:SF10">
    <property type="entry name" value="CARBOXYLIC ACID TRANSPORTER PROTEIN HOMOLOG"/>
    <property type="match status" value="1"/>
</dbReference>
<evidence type="ECO:0000313" key="8">
    <source>
        <dbReference type="Proteomes" id="UP000236327"/>
    </source>
</evidence>
<feature type="transmembrane region" description="Helical" evidence="5">
    <location>
        <begin position="123"/>
        <end position="144"/>
    </location>
</feature>
<keyword evidence="8" id="KW-1185">Reference proteome</keyword>
<dbReference type="GO" id="GO:0046943">
    <property type="term" value="F:carboxylic acid transmembrane transporter activity"/>
    <property type="evidence" value="ECO:0007669"/>
    <property type="project" value="TreeGrafter"/>
</dbReference>
<keyword evidence="4 5" id="KW-0472">Membrane</keyword>
<evidence type="ECO:0000259" key="6">
    <source>
        <dbReference type="PROSITE" id="PS50850"/>
    </source>
</evidence>
<dbReference type="Pfam" id="PF07690">
    <property type="entry name" value="MFS_1"/>
    <property type="match status" value="1"/>
</dbReference>
<evidence type="ECO:0000256" key="1">
    <source>
        <dbReference type="ARBA" id="ARBA00004141"/>
    </source>
</evidence>
<feature type="transmembrane region" description="Helical" evidence="5">
    <location>
        <begin position="297"/>
        <end position="321"/>
    </location>
</feature>
<reference evidence="7 8" key="1">
    <citation type="submission" date="2016-05" db="EMBL/GenBank/DDBJ databases">
        <title>Complete genome sequence of Novosphingobium guangzhouense SA925(T).</title>
        <authorList>
            <person name="Sha S."/>
        </authorList>
    </citation>
    <scope>NUCLEOTIDE SEQUENCE [LARGE SCALE GENOMIC DNA]</scope>
    <source>
        <strain evidence="7 8">SA925</strain>
    </source>
</reference>
<dbReference type="PROSITE" id="PS50850">
    <property type="entry name" value="MFS"/>
    <property type="match status" value="1"/>
</dbReference>
<feature type="transmembrane region" description="Helical" evidence="5">
    <location>
        <begin position="265"/>
        <end position="285"/>
    </location>
</feature>
<dbReference type="SUPFAM" id="SSF103473">
    <property type="entry name" value="MFS general substrate transporter"/>
    <property type="match status" value="1"/>
</dbReference>
<dbReference type="EMBL" id="LYMM01000036">
    <property type="protein sequence ID" value="PNU04379.1"/>
    <property type="molecule type" value="Genomic_DNA"/>
</dbReference>
<evidence type="ECO:0000256" key="3">
    <source>
        <dbReference type="ARBA" id="ARBA00022989"/>
    </source>
</evidence>
<dbReference type="Proteomes" id="UP000236327">
    <property type="component" value="Unassembled WGS sequence"/>
</dbReference>
<sequence>MPRGRAVQVVRDGVSLRYALDDGPWTRFQKQAGILAILAVVLDGFDIQLIGVAIPALMKAWSLPREAFVPVLGLGLVAMSVGTAINGWLGDRIGRKATLLASMVVFGLGTLASAFAGGMTLFLASRLVASVGLGGAMPSAVALLSEFTPVRRRSFMVTFGMICTPVGGVMAGLVAAWLLPAHGWPALFLVGGALPLVLALVIAAVLPESPQFLATRPARRAELERIARRLGAADAGGFGPIAGQAPVAKAGYGALLQGEERLPSIMLCVQFLGVLTAAYTVFNWLPVFSVSRGLDMAAAGTLLAAFNFGGMGGALIGALLIDRTGSRKLTLTFGIGGALGCLLTLAAFAAGASMPVLVAGLALAGLFIAGLQPMLFAIAANAYPASMRSTGIGAALAIGRFGAIASSFIGAMLVGAGAGAFFVFLCTMMLIVTGALWFMPRHVPGRSQTGE</sequence>
<keyword evidence="2 5" id="KW-0812">Transmembrane</keyword>
<name>A0A2K2FZZ9_9SPHN</name>
<feature type="transmembrane region" description="Helical" evidence="5">
    <location>
        <begin position="356"/>
        <end position="380"/>
    </location>
</feature>
<evidence type="ECO:0000256" key="5">
    <source>
        <dbReference type="SAM" id="Phobius"/>
    </source>
</evidence>
<feature type="transmembrane region" description="Helical" evidence="5">
    <location>
        <begin position="34"/>
        <end position="55"/>
    </location>
</feature>
<dbReference type="GO" id="GO:0005886">
    <property type="term" value="C:plasma membrane"/>
    <property type="evidence" value="ECO:0007669"/>
    <property type="project" value="TreeGrafter"/>
</dbReference>
<dbReference type="InterPro" id="IPR020846">
    <property type="entry name" value="MFS_dom"/>
</dbReference>
<dbReference type="InterPro" id="IPR036259">
    <property type="entry name" value="MFS_trans_sf"/>
</dbReference>
<evidence type="ECO:0000256" key="4">
    <source>
        <dbReference type="ARBA" id="ARBA00023136"/>
    </source>
</evidence>
<feature type="transmembrane region" description="Helical" evidence="5">
    <location>
        <begin position="420"/>
        <end position="439"/>
    </location>
</feature>
<feature type="transmembrane region" description="Helical" evidence="5">
    <location>
        <begin position="67"/>
        <end position="85"/>
    </location>
</feature>
<comment type="subcellular location">
    <subcellularLocation>
        <location evidence="1">Membrane</location>
        <topology evidence="1">Multi-pass membrane protein</topology>
    </subcellularLocation>
</comment>
<protein>
    <recommendedName>
        <fullName evidence="6">Major facilitator superfamily (MFS) profile domain-containing protein</fullName>
    </recommendedName>
</protein>
<feature type="transmembrane region" description="Helical" evidence="5">
    <location>
        <begin position="184"/>
        <end position="206"/>
    </location>
</feature>
<proteinExistence type="predicted"/>
<feature type="transmembrane region" description="Helical" evidence="5">
    <location>
        <begin position="392"/>
        <end position="414"/>
    </location>
</feature>